<evidence type="ECO:0000256" key="1">
    <source>
        <dbReference type="SAM" id="Coils"/>
    </source>
</evidence>
<organism evidence="3 4">
    <name type="scientific">Tetraparma gracilis</name>
    <dbReference type="NCBI Taxonomy" id="2962635"/>
    <lineage>
        <taxon>Eukaryota</taxon>
        <taxon>Sar</taxon>
        <taxon>Stramenopiles</taxon>
        <taxon>Ochrophyta</taxon>
        <taxon>Bolidophyceae</taxon>
        <taxon>Parmales</taxon>
        <taxon>Triparmaceae</taxon>
        <taxon>Tetraparma</taxon>
    </lineage>
</organism>
<keyword evidence="4" id="KW-1185">Reference proteome</keyword>
<comment type="caution">
    <text evidence="3">The sequence shown here is derived from an EMBL/GenBank/DDBJ whole genome shotgun (WGS) entry which is preliminary data.</text>
</comment>
<dbReference type="Proteomes" id="UP001165060">
    <property type="component" value="Unassembled WGS sequence"/>
</dbReference>
<accession>A0ABQ6MR04</accession>
<feature type="region of interest" description="Disordered" evidence="2">
    <location>
        <begin position="733"/>
        <end position="772"/>
    </location>
</feature>
<evidence type="ECO:0000313" key="3">
    <source>
        <dbReference type="EMBL" id="GMI30338.1"/>
    </source>
</evidence>
<evidence type="ECO:0008006" key="5">
    <source>
        <dbReference type="Google" id="ProtNLM"/>
    </source>
</evidence>
<feature type="compositionally biased region" description="Pro residues" evidence="2">
    <location>
        <begin position="760"/>
        <end position="770"/>
    </location>
</feature>
<feature type="region of interest" description="Disordered" evidence="2">
    <location>
        <begin position="68"/>
        <end position="91"/>
    </location>
</feature>
<reference evidence="3 4" key="1">
    <citation type="journal article" date="2023" name="Commun. Biol.">
        <title>Genome analysis of Parmales, the sister group of diatoms, reveals the evolutionary specialization of diatoms from phago-mixotrophs to photoautotrophs.</title>
        <authorList>
            <person name="Ban H."/>
            <person name="Sato S."/>
            <person name="Yoshikawa S."/>
            <person name="Yamada K."/>
            <person name="Nakamura Y."/>
            <person name="Ichinomiya M."/>
            <person name="Sato N."/>
            <person name="Blanc-Mathieu R."/>
            <person name="Endo H."/>
            <person name="Kuwata A."/>
            <person name="Ogata H."/>
        </authorList>
    </citation>
    <scope>NUCLEOTIDE SEQUENCE [LARGE SCALE GENOMIC DNA]</scope>
</reference>
<sequence>MDELALEFDVASHTTSATTGRLKKRPQRVQMMAQVAQRKAVEARDLHTMTAALEANTNTLARHDPDAARQLAAADPSSKSSEPAAALTATTTTYTSSAFKQSITTTTSKEGTTITLPKLPSQFKAEGTGGVVTVEVPGSIGVFQSALNGSVTIGSLSKGHAAGKTMVSASSFFRSRGLTSQALAKSHGAALGALAAGKVGDAVHGLSMIGRSVPTSAAVYCSMGVIYDNDVLRYHKTWGDELEMVTEESLMRDWQIFAEYDKSAGLRSPNAPPGSNPKPYVPEQKAVSTTINPISEKLTTVQSSGSSTVFVQDVTSRPSNIITTVSNAEKDATIAVRKNLDASPLSAAARAATMAYYSYLYAAQLCKKDFTIWMRCGDSAVGVYELLEVQIRSMIRSHGPAIVGSQLFQMLMADARSWLLLATEDFTTAIRWRSTYAAAYFKRALAHYNLSALRRLEVHCCVSSASPVPPPPSHSGIASLSAPGSSPVSSGRTWSTCAHSRNLKFALVSLDSFRSYPPEPTHHVRRHRSTYERTPGVPLAHAEMLLIVGQDMYYGVVEDGKRSDFQMKILINEHKHLVNTHFPGNRKKPAEHSLQAVAATPDPDNIDEIDEDSNDALKQTLTTTVQSRGGVGSKATIILASAKADREAAAARAKAALDFTIPPTADFVPSPTNQFLKPAPNLSHVFKTGVRGLGYYLDNPLHLSAKTDFFPSPTFTSSKPHYAFKTSTLGTGYYRDLPPSSQQNPFRPGVNFEPREQGPSRPPPAPPTPQTPFRMQRHQIIADYAQAEADAEDEETKKSIAQMRRAELKLLAQREKEHAAALRLYNEYHYGNVYDLLPNAGIEQVCDVATKFVAQCVHMGLWSEGKMGCEAVSRYLKLRVKRLEARAHFYDKMKSDKKELAAKMYDLTPAEAAAAASTVSKDGSRTSLGTAAHKTTKEERSVEMLGNTFVDSDEESDCAFSDDEDLGMFDSCGTDHINGANEEREARKRGKRKARHERFRAACETGALPDCLNIFYGVCLCNLGEIFRGMKLFKVFETYIESGVYAVDVKRETGMNPTPNDMWQRPYEGPFSPTYLLQLAADGLCSRGNGPKGEEMAAGLLEKYADMEDAGPEEVNQLTCLQLRHGLLEFGSGAMVANVLDLAKRMVKIGRGTIRTLGKEEARRHEIAFIPCASRESVLFLRAFNALAEGRMRDQVVLEGKMWAELLTLANCRFLDRENVEYHSPLNTPKNMKAPFPGFKAGGIVSKGWQSKDQFSLMKNMEIFMDDLRESRRDLNELELAELDQLALSSLESLDAAAFDRVKGAFDEVAEARQLVADGEPPPSPSPLDSGEVIGEDGEVKVLAKSKRKVFVLEKQALSNASSLMTVVRFFLIYTSFCLKDKARLRGYDAPTHFAMRSYDFTLGDAASVLAGYFDGRLKHLGSDVRLLESRPWPVPAGFTPAKRSPPAEPRGPRSRGSKLKKKRSSAQQAELDGLLAKVHKMTFALTPDSAAEFDTIELLGRLLSAAVTIARLGEEARAEKLIDTFALPPSSLGVDLLPSAEAAGIAFNPEWVVWMGDVNTAREIKATHRVLARLGGTEKAREYLRSVLTDWDGQDDNEEATSIGAELLKVASQGSGAAEWQDVRGRSVGALDLGGGDVDDEDDLDRMVGDMDENVMSDSSSDSSAM</sequence>
<dbReference type="EMBL" id="BRYB01000457">
    <property type="protein sequence ID" value="GMI30338.1"/>
    <property type="molecule type" value="Genomic_DNA"/>
</dbReference>
<evidence type="ECO:0000256" key="2">
    <source>
        <dbReference type="SAM" id="MobiDB-lite"/>
    </source>
</evidence>
<feature type="region of interest" description="Disordered" evidence="2">
    <location>
        <begin position="1437"/>
        <end position="1466"/>
    </location>
</feature>
<proteinExistence type="predicted"/>
<feature type="coiled-coil region" evidence="1">
    <location>
        <begin position="777"/>
        <end position="804"/>
    </location>
</feature>
<gene>
    <name evidence="3" type="ORF">TeGR_g7967</name>
</gene>
<protein>
    <recommendedName>
        <fullName evidence="5">Clu domain-containing protein</fullName>
    </recommendedName>
</protein>
<feature type="compositionally biased region" description="Basic residues" evidence="2">
    <location>
        <begin position="1453"/>
        <end position="1465"/>
    </location>
</feature>
<keyword evidence="1" id="KW-0175">Coiled coil</keyword>
<feature type="compositionally biased region" description="Low complexity" evidence="2">
    <location>
        <begin position="80"/>
        <end position="91"/>
    </location>
</feature>
<name>A0ABQ6MR04_9STRA</name>
<evidence type="ECO:0000313" key="4">
    <source>
        <dbReference type="Proteomes" id="UP001165060"/>
    </source>
</evidence>